<evidence type="ECO:0000256" key="3">
    <source>
        <dbReference type="ARBA" id="ARBA00022840"/>
    </source>
</evidence>
<dbReference type="SUPFAM" id="SSF52540">
    <property type="entry name" value="P-loop containing nucleoside triphosphate hydrolases"/>
    <property type="match status" value="1"/>
</dbReference>
<keyword evidence="4" id="KW-1278">Translocase</keyword>
<evidence type="ECO:0000313" key="7">
    <source>
        <dbReference type="EMBL" id="GGD21511.1"/>
    </source>
</evidence>
<dbReference type="GO" id="GO:0005524">
    <property type="term" value="F:ATP binding"/>
    <property type="evidence" value="ECO:0007669"/>
    <property type="project" value="UniProtKB-KW"/>
</dbReference>
<evidence type="ECO:0000313" key="8">
    <source>
        <dbReference type="Proteomes" id="UP000613160"/>
    </source>
</evidence>
<keyword evidence="3 7" id="KW-0067">ATP-binding</keyword>
<reference evidence="7" key="2">
    <citation type="submission" date="2020-09" db="EMBL/GenBank/DDBJ databases">
        <authorList>
            <person name="Sun Q."/>
            <person name="Zhou Y."/>
        </authorList>
    </citation>
    <scope>NUCLEOTIDE SEQUENCE</scope>
    <source>
        <strain evidence="7">CGMCC 1.15493</strain>
    </source>
</reference>
<dbReference type="Pfam" id="PF00005">
    <property type="entry name" value="ABC_tran"/>
    <property type="match status" value="1"/>
</dbReference>
<evidence type="ECO:0000256" key="1">
    <source>
        <dbReference type="ARBA" id="ARBA00022448"/>
    </source>
</evidence>
<accession>A0A916XYD1</accession>
<evidence type="ECO:0000259" key="6">
    <source>
        <dbReference type="PROSITE" id="PS50893"/>
    </source>
</evidence>
<dbReference type="InterPro" id="IPR027417">
    <property type="entry name" value="P-loop_NTPase"/>
</dbReference>
<organism evidence="7 8">
    <name type="scientific">Aureimonas glaciei</name>
    <dbReference type="NCBI Taxonomy" id="1776957"/>
    <lineage>
        <taxon>Bacteria</taxon>
        <taxon>Pseudomonadati</taxon>
        <taxon>Pseudomonadota</taxon>
        <taxon>Alphaproteobacteria</taxon>
        <taxon>Hyphomicrobiales</taxon>
        <taxon>Aurantimonadaceae</taxon>
        <taxon>Aureimonas</taxon>
    </lineage>
</organism>
<evidence type="ECO:0000256" key="4">
    <source>
        <dbReference type="ARBA" id="ARBA00022967"/>
    </source>
</evidence>
<keyword evidence="8" id="KW-1185">Reference proteome</keyword>
<dbReference type="PROSITE" id="PS50893">
    <property type="entry name" value="ABC_TRANSPORTER_2"/>
    <property type="match status" value="1"/>
</dbReference>
<dbReference type="Gene3D" id="3.40.50.300">
    <property type="entry name" value="P-loop containing nucleotide triphosphate hydrolases"/>
    <property type="match status" value="1"/>
</dbReference>
<comment type="function">
    <text evidence="5">Part of the ABC transporter complex HmuTUV involved in hemin import. Responsible for energy coupling to the transport system.</text>
</comment>
<dbReference type="PANTHER" id="PTHR42794">
    <property type="entry name" value="HEMIN IMPORT ATP-BINDING PROTEIN HMUV"/>
    <property type="match status" value="1"/>
</dbReference>
<dbReference type="CDD" id="cd03214">
    <property type="entry name" value="ABC_Iron-Siderophores_B12_Hemin"/>
    <property type="match status" value="1"/>
</dbReference>
<proteinExistence type="predicted"/>
<dbReference type="Proteomes" id="UP000613160">
    <property type="component" value="Unassembled WGS sequence"/>
</dbReference>
<keyword evidence="2" id="KW-0547">Nucleotide-binding</keyword>
<feature type="domain" description="ABC transporter" evidence="6">
    <location>
        <begin position="2"/>
        <end position="242"/>
    </location>
</feature>
<dbReference type="GO" id="GO:0016887">
    <property type="term" value="F:ATP hydrolysis activity"/>
    <property type="evidence" value="ECO:0007669"/>
    <property type="project" value="InterPro"/>
</dbReference>
<dbReference type="InterPro" id="IPR003439">
    <property type="entry name" value="ABC_transporter-like_ATP-bd"/>
</dbReference>
<reference evidence="7" key="1">
    <citation type="journal article" date="2014" name="Int. J. Syst. Evol. Microbiol.">
        <title>Complete genome sequence of Corynebacterium casei LMG S-19264T (=DSM 44701T), isolated from a smear-ripened cheese.</title>
        <authorList>
            <consortium name="US DOE Joint Genome Institute (JGI-PGF)"/>
            <person name="Walter F."/>
            <person name="Albersmeier A."/>
            <person name="Kalinowski J."/>
            <person name="Ruckert C."/>
        </authorList>
    </citation>
    <scope>NUCLEOTIDE SEQUENCE</scope>
    <source>
        <strain evidence="7">CGMCC 1.15493</strain>
    </source>
</reference>
<dbReference type="SMART" id="SM00382">
    <property type="entry name" value="AAA"/>
    <property type="match status" value="1"/>
</dbReference>
<sequence length="267" mass="28617">MFDLSGVTLRLGGRDILKSVDLRLDAGTLTVLVGPNGAGKSTLLKVLTGELAPSRGMARFDGEPLGAIPIAALARRRAVLPQSQVLAFPFTVREVVALGQDKRRGETAEQRRRQIGEALERVGLAGFGGRNVQELSGGEQQRVHLARVLCQIGRPVVDGVPRALFLDEPTASLDIKHQVEVMRIGREFANGGGFVFAVLHDLNLAAAYADRYLALDSGRIVLDAEPAEVLTDPRLAEIFGIALASYPRDGLPFVVPQAVAGPHLRLP</sequence>
<keyword evidence="1" id="KW-0813">Transport</keyword>
<dbReference type="RefSeq" id="WP_188851125.1">
    <property type="nucleotide sequence ID" value="NZ_BMJJ01000005.1"/>
</dbReference>
<comment type="caution">
    <text evidence="7">The sequence shown here is derived from an EMBL/GenBank/DDBJ whole genome shotgun (WGS) entry which is preliminary data.</text>
</comment>
<dbReference type="NCBIfam" id="NF010068">
    <property type="entry name" value="PRK13548.1"/>
    <property type="match status" value="1"/>
</dbReference>
<evidence type="ECO:0000256" key="5">
    <source>
        <dbReference type="ARBA" id="ARBA00037066"/>
    </source>
</evidence>
<protein>
    <submittedName>
        <fullName evidence="7">Hemin import ATP-binding protein HmuV</fullName>
    </submittedName>
</protein>
<dbReference type="EMBL" id="BMJJ01000005">
    <property type="protein sequence ID" value="GGD21511.1"/>
    <property type="molecule type" value="Genomic_DNA"/>
</dbReference>
<dbReference type="AlphaFoldDB" id="A0A916XYD1"/>
<gene>
    <name evidence="7" type="primary">hmuV</name>
    <name evidence="7" type="ORF">GCM10011335_25540</name>
</gene>
<evidence type="ECO:0000256" key="2">
    <source>
        <dbReference type="ARBA" id="ARBA00022741"/>
    </source>
</evidence>
<name>A0A916XYD1_9HYPH</name>
<dbReference type="InterPro" id="IPR003593">
    <property type="entry name" value="AAA+_ATPase"/>
</dbReference>
<dbReference type="PANTHER" id="PTHR42794:SF1">
    <property type="entry name" value="HEMIN IMPORT ATP-BINDING PROTEIN HMUV"/>
    <property type="match status" value="1"/>
</dbReference>